<keyword evidence="12" id="KW-1185">Reference proteome</keyword>
<dbReference type="PROSITE" id="PS50835">
    <property type="entry name" value="IG_LIKE"/>
    <property type="match status" value="1"/>
</dbReference>
<sequence>MINVFNKKEIITVFVFSFTLTVESALGRPFCLREFCITLNEGEITAEAGLCVVIPCSFTTPDAFTPKNIVWFKCESWKWKCWVSEIIFHNNRNKVRSEFLGRVSLLDPDVGQRNCSIMINDLTTSDSGSYELKVNGLYYGNADGFVFGQRTTVSVKDLNQRPTVTNPPLTEGQQATLTCTAPGLCSGSPPKITWMWRGKEENESMIENITTLRTENLTAVTQRHSSTLTFIPSAEHHNSNITCKVSFTGNIATEETVILKVNFNHVKDYWSGYGALPWVIAGVSLCVTVFCIICMWHLWNTRKKIKLTEVDQTYMSLEKADTSPEYDVIVQRPH</sequence>
<keyword evidence="6 9" id="KW-0472">Membrane</keyword>
<dbReference type="Proteomes" id="UP000265000">
    <property type="component" value="Unplaced"/>
</dbReference>
<comment type="subcellular location">
    <subcellularLocation>
        <location evidence="1">Membrane</location>
        <topology evidence="1">Single-pass membrane protein</topology>
    </subcellularLocation>
</comment>
<dbReference type="PANTHER" id="PTHR12035:SF128">
    <property type="entry name" value="BRANCHED CHAIN KETO ACID DEHYDROGENASE E1 SUBUNIT BETA,-LIKE-RELATED"/>
    <property type="match status" value="1"/>
</dbReference>
<evidence type="ECO:0000256" key="3">
    <source>
        <dbReference type="ARBA" id="ARBA00022734"/>
    </source>
</evidence>
<evidence type="ECO:0000313" key="12">
    <source>
        <dbReference type="Proteomes" id="UP000265000"/>
    </source>
</evidence>
<dbReference type="InterPro" id="IPR051036">
    <property type="entry name" value="SIGLEC"/>
</dbReference>
<evidence type="ECO:0000259" key="10">
    <source>
        <dbReference type="PROSITE" id="PS50835"/>
    </source>
</evidence>
<feature type="transmembrane region" description="Helical" evidence="9">
    <location>
        <begin position="275"/>
        <end position="299"/>
    </location>
</feature>
<organism evidence="11 12">
    <name type="scientific">Fundulus heteroclitus</name>
    <name type="common">Killifish</name>
    <name type="synonym">Mummichog</name>
    <dbReference type="NCBI Taxonomy" id="8078"/>
    <lineage>
        <taxon>Eukaryota</taxon>
        <taxon>Metazoa</taxon>
        <taxon>Chordata</taxon>
        <taxon>Craniata</taxon>
        <taxon>Vertebrata</taxon>
        <taxon>Euteleostomi</taxon>
        <taxon>Actinopterygii</taxon>
        <taxon>Neopterygii</taxon>
        <taxon>Teleostei</taxon>
        <taxon>Neoteleostei</taxon>
        <taxon>Acanthomorphata</taxon>
        <taxon>Ovalentaria</taxon>
        <taxon>Atherinomorphae</taxon>
        <taxon>Cyprinodontiformes</taxon>
        <taxon>Fundulidae</taxon>
        <taxon>Fundulus</taxon>
    </lineage>
</organism>
<evidence type="ECO:0000256" key="1">
    <source>
        <dbReference type="ARBA" id="ARBA00004167"/>
    </source>
</evidence>
<evidence type="ECO:0000256" key="8">
    <source>
        <dbReference type="ARBA" id="ARBA00038361"/>
    </source>
</evidence>
<comment type="similarity">
    <text evidence="8">Belongs to the immunoglobulin superfamily. SIGLEC (sialic acid binding Ig-like lectin) family.</text>
</comment>
<evidence type="ECO:0000256" key="9">
    <source>
        <dbReference type="SAM" id="Phobius"/>
    </source>
</evidence>
<dbReference type="Pfam" id="PF08205">
    <property type="entry name" value="C2-set_2"/>
    <property type="match status" value="1"/>
</dbReference>
<dbReference type="GO" id="GO:0007155">
    <property type="term" value="P:cell adhesion"/>
    <property type="evidence" value="ECO:0007669"/>
    <property type="project" value="UniProtKB-KW"/>
</dbReference>
<reference evidence="11" key="1">
    <citation type="submission" date="2025-08" db="UniProtKB">
        <authorList>
            <consortium name="Ensembl"/>
        </authorList>
    </citation>
    <scope>IDENTIFICATION</scope>
</reference>
<evidence type="ECO:0000256" key="7">
    <source>
        <dbReference type="ARBA" id="ARBA00023157"/>
    </source>
</evidence>
<dbReference type="PANTHER" id="PTHR12035">
    <property type="entry name" value="SIALIC ACID BINDING IMMUNOGLOBULIN-LIKE LECTIN"/>
    <property type="match status" value="1"/>
</dbReference>
<keyword evidence="2 9" id="KW-0812">Transmembrane</keyword>
<proteinExistence type="inferred from homology"/>
<dbReference type="Ensembl" id="ENSFHET00000023738.1">
    <property type="protein sequence ID" value="ENSFHEP00000015589.1"/>
    <property type="gene ID" value="ENSFHEG00000017216.1"/>
</dbReference>
<protein>
    <submittedName>
        <fullName evidence="11">Sialic acid-binding Ig-like lectin 14</fullName>
    </submittedName>
</protein>
<evidence type="ECO:0000256" key="5">
    <source>
        <dbReference type="ARBA" id="ARBA00022989"/>
    </source>
</evidence>
<evidence type="ECO:0000256" key="6">
    <source>
        <dbReference type="ARBA" id="ARBA00023136"/>
    </source>
</evidence>
<dbReference type="SMART" id="SM00409">
    <property type="entry name" value="IG"/>
    <property type="match status" value="2"/>
</dbReference>
<dbReference type="AlphaFoldDB" id="A0A3Q2PRD1"/>
<dbReference type="GO" id="GO:0033691">
    <property type="term" value="F:sialic acid binding"/>
    <property type="evidence" value="ECO:0007669"/>
    <property type="project" value="TreeGrafter"/>
</dbReference>
<evidence type="ECO:0000256" key="4">
    <source>
        <dbReference type="ARBA" id="ARBA00022889"/>
    </source>
</evidence>
<keyword evidence="3" id="KW-0430">Lectin</keyword>
<dbReference type="InterPro" id="IPR036179">
    <property type="entry name" value="Ig-like_dom_sf"/>
</dbReference>
<keyword evidence="7" id="KW-1015">Disulfide bond</keyword>
<dbReference type="STRING" id="8078.ENSFHEP00000015589"/>
<dbReference type="GO" id="GO:0005886">
    <property type="term" value="C:plasma membrane"/>
    <property type="evidence" value="ECO:0007669"/>
    <property type="project" value="TreeGrafter"/>
</dbReference>
<dbReference type="Gene3D" id="2.60.40.10">
    <property type="entry name" value="Immunoglobulins"/>
    <property type="match status" value="2"/>
</dbReference>
<evidence type="ECO:0000256" key="2">
    <source>
        <dbReference type="ARBA" id="ARBA00022692"/>
    </source>
</evidence>
<feature type="domain" description="Ig-like" evidence="10">
    <location>
        <begin position="162"/>
        <end position="258"/>
    </location>
</feature>
<keyword evidence="4" id="KW-0130">Cell adhesion</keyword>
<dbReference type="Pfam" id="PF24518">
    <property type="entry name" value="Ig_CD22"/>
    <property type="match status" value="1"/>
</dbReference>
<dbReference type="SUPFAM" id="SSF48726">
    <property type="entry name" value="Immunoglobulin"/>
    <property type="match status" value="2"/>
</dbReference>
<dbReference type="GO" id="GO:0030246">
    <property type="term" value="F:carbohydrate binding"/>
    <property type="evidence" value="ECO:0007669"/>
    <property type="project" value="UniProtKB-KW"/>
</dbReference>
<name>A0A3Q2PRD1_FUNHE</name>
<dbReference type="GeneTree" id="ENSGT01150000286924"/>
<dbReference type="InterPro" id="IPR013783">
    <property type="entry name" value="Ig-like_fold"/>
</dbReference>
<accession>A0A3Q2PRD1</accession>
<dbReference type="InterPro" id="IPR013162">
    <property type="entry name" value="CD80_C2-set"/>
</dbReference>
<keyword evidence="5 9" id="KW-1133">Transmembrane helix</keyword>
<reference evidence="11" key="2">
    <citation type="submission" date="2025-09" db="UniProtKB">
        <authorList>
            <consortium name="Ensembl"/>
        </authorList>
    </citation>
    <scope>IDENTIFICATION</scope>
</reference>
<dbReference type="InterPro" id="IPR003599">
    <property type="entry name" value="Ig_sub"/>
</dbReference>
<evidence type="ECO:0000313" key="11">
    <source>
        <dbReference type="Ensembl" id="ENSFHEP00000015589.1"/>
    </source>
</evidence>
<dbReference type="InterPro" id="IPR056386">
    <property type="entry name" value="Ig_CD22"/>
</dbReference>
<dbReference type="InterPro" id="IPR007110">
    <property type="entry name" value="Ig-like_dom"/>
</dbReference>